<keyword evidence="3" id="KW-1185">Reference proteome</keyword>
<comment type="caution">
    <text evidence="2">The sequence shown here is derived from an EMBL/GenBank/DDBJ whole genome shotgun (WGS) entry which is preliminary data.</text>
</comment>
<proteinExistence type="predicted"/>
<dbReference type="RefSeq" id="WP_111456975.1">
    <property type="nucleotide sequence ID" value="NZ_QFYP01000001.1"/>
</dbReference>
<evidence type="ECO:0000259" key="1">
    <source>
        <dbReference type="Pfam" id="PF01636"/>
    </source>
</evidence>
<dbReference type="Pfam" id="PF01636">
    <property type="entry name" value="APH"/>
    <property type="match status" value="1"/>
</dbReference>
<dbReference type="NCBIfam" id="NF045698">
    <property type="entry name" value="MurGlcNAcKinAmgK"/>
    <property type="match status" value="1"/>
</dbReference>
<dbReference type="OrthoDB" id="9809275at2"/>
<protein>
    <submittedName>
        <fullName evidence="2">Aminoglycoside phosphotransferase</fullName>
    </submittedName>
</protein>
<name>A0A328AX36_9CAUL</name>
<dbReference type="Gene3D" id="3.90.1200.10">
    <property type="match status" value="1"/>
</dbReference>
<sequence>MGPGKDEGLSSEREAEKAGFLQAHGFGGARREPLSGDASTRRYERLYLADGTTLIFMDQPPALESPRCPPEATRAERLALGYNALARLAAGRVDAFIATAGWLRAQGLSAPAILAADAPRGLAVLEDLGDDLFARLIEAGQDEAPLYEDAVVALVRIHEIAPPSVLAYDGVSWPLLTYDEVALEIASGVFTEWLPQLKPELAFDAAAVTAWEAIWAPIRAHGAAGATVFCHRDYHAENLIWLPLRAGAARVGLLDFQDALKAHPAWDMSMLLHDARRDVSASLEAAALARYFELKPDIDRARFLADYHALGALNIVRILGVFARLVTRDGKPRYAAFMPRLWGYLDRCLADPQLAELKAWMDRYVPREART</sequence>
<accession>A0A328AX36</accession>
<dbReference type="EMBL" id="QFYP01000001">
    <property type="protein sequence ID" value="RAK59682.1"/>
    <property type="molecule type" value="Genomic_DNA"/>
</dbReference>
<dbReference type="Proteomes" id="UP000249842">
    <property type="component" value="Unassembled WGS sequence"/>
</dbReference>
<dbReference type="SUPFAM" id="SSF56112">
    <property type="entry name" value="Protein kinase-like (PK-like)"/>
    <property type="match status" value="1"/>
</dbReference>
<evidence type="ECO:0000313" key="2">
    <source>
        <dbReference type="EMBL" id="RAK59682.1"/>
    </source>
</evidence>
<evidence type="ECO:0000313" key="3">
    <source>
        <dbReference type="Proteomes" id="UP000249842"/>
    </source>
</evidence>
<dbReference type="GO" id="GO:0016740">
    <property type="term" value="F:transferase activity"/>
    <property type="evidence" value="ECO:0007669"/>
    <property type="project" value="UniProtKB-KW"/>
</dbReference>
<dbReference type="Gene3D" id="3.30.200.20">
    <property type="entry name" value="Phosphorylase Kinase, domain 1"/>
    <property type="match status" value="1"/>
</dbReference>
<organism evidence="2 3">
    <name type="scientific">Phenylobacterium hankyongense</name>
    <dbReference type="NCBI Taxonomy" id="1813876"/>
    <lineage>
        <taxon>Bacteria</taxon>
        <taxon>Pseudomonadati</taxon>
        <taxon>Pseudomonadota</taxon>
        <taxon>Alphaproteobacteria</taxon>
        <taxon>Caulobacterales</taxon>
        <taxon>Caulobacteraceae</taxon>
        <taxon>Phenylobacterium</taxon>
    </lineage>
</organism>
<gene>
    <name evidence="2" type="ORF">DJ021_07645</name>
</gene>
<dbReference type="InterPro" id="IPR011009">
    <property type="entry name" value="Kinase-like_dom_sf"/>
</dbReference>
<reference evidence="3" key="1">
    <citation type="submission" date="2018-05" db="EMBL/GenBank/DDBJ databases">
        <authorList>
            <person name="Li X."/>
        </authorList>
    </citation>
    <scope>NUCLEOTIDE SEQUENCE [LARGE SCALE GENOMIC DNA]</scope>
    <source>
        <strain evidence="3">HKS-05</strain>
    </source>
</reference>
<dbReference type="AlphaFoldDB" id="A0A328AX36"/>
<dbReference type="InterPro" id="IPR002575">
    <property type="entry name" value="Aminoglycoside_PTrfase"/>
</dbReference>
<feature type="domain" description="Aminoglycoside phosphotransferase" evidence="1">
    <location>
        <begin position="32"/>
        <end position="304"/>
    </location>
</feature>
<keyword evidence="2" id="KW-0808">Transferase</keyword>